<evidence type="ECO:0000259" key="2">
    <source>
        <dbReference type="Pfam" id="PF07727"/>
    </source>
</evidence>
<organism evidence="4">
    <name type="scientific">Fagus sylvatica</name>
    <name type="common">Beechnut</name>
    <dbReference type="NCBI Taxonomy" id="28930"/>
    <lineage>
        <taxon>Eukaryota</taxon>
        <taxon>Viridiplantae</taxon>
        <taxon>Streptophyta</taxon>
        <taxon>Embryophyta</taxon>
        <taxon>Tracheophyta</taxon>
        <taxon>Spermatophyta</taxon>
        <taxon>Magnoliopsida</taxon>
        <taxon>eudicotyledons</taxon>
        <taxon>Gunneridae</taxon>
        <taxon>Pentapetalae</taxon>
        <taxon>rosids</taxon>
        <taxon>fabids</taxon>
        <taxon>Fagales</taxon>
        <taxon>Fagaceae</taxon>
        <taxon>Fagus</taxon>
    </lineage>
</organism>
<dbReference type="SUPFAM" id="SSF56672">
    <property type="entry name" value="DNA/RNA polymerases"/>
    <property type="match status" value="1"/>
</dbReference>
<dbReference type="CDD" id="cd09272">
    <property type="entry name" value="RNase_HI_RT_Ty1"/>
    <property type="match status" value="1"/>
</dbReference>
<evidence type="ECO:0000313" key="4">
    <source>
        <dbReference type="EMBL" id="SPC84381.1"/>
    </source>
</evidence>
<feature type="domain" description="Reverse transcriptase Ty1/copia-type" evidence="2">
    <location>
        <begin position="152"/>
        <end position="210"/>
    </location>
</feature>
<feature type="compositionally biased region" description="Basic and acidic residues" evidence="1">
    <location>
        <begin position="202"/>
        <end position="236"/>
    </location>
</feature>
<protein>
    <recommendedName>
        <fullName evidence="5">Reverse transcriptase Ty1/copia-type domain-containing protein</fullName>
    </recommendedName>
</protein>
<feature type="domain" description="Retroviral polymerase SH3-like" evidence="3">
    <location>
        <begin position="31"/>
        <end position="63"/>
    </location>
</feature>
<gene>
    <name evidence="4" type="ORF">FSB_LOCUS12263</name>
</gene>
<dbReference type="PANTHER" id="PTHR11439:SF470">
    <property type="entry name" value="CYSTEINE-RICH RLK (RECEPTOR-LIKE PROTEIN KINASE) 8"/>
    <property type="match status" value="1"/>
</dbReference>
<feature type="domain" description="Reverse transcriptase Ty1/copia-type" evidence="2">
    <location>
        <begin position="266"/>
        <end position="347"/>
    </location>
</feature>
<name>A0A2N9FBX8_FAGSY</name>
<dbReference type="InterPro" id="IPR057670">
    <property type="entry name" value="SH3_retrovirus"/>
</dbReference>
<sequence length="482" mass="54197">MPSRVLNGKSPFEILFADKSPFSVLLKVFGCVSFVHNLNPSCDKLDPRAHKCIFLGYSRTWKGQLQESIISRPVIPTPIPLVPQAPPISQVYVRYRHQGVPLVPPPVESFPLLPPSTSTEALSHPGWRKAMEEEIHALDLNYTWDLIINLLTFSPIAKLNSIRIIISLDTNLNWPLHQLDVKNAFLHGDLNETVYMAQPPRFESKGESVEKQKIRDKLQKGRTGELGKEKKEEKERKKGRREKKKKERKRAGGPGPVWPVTKIGIVILVVYVDDIVITGSEKEGIQVLINHLNSSFLTKYLGKLHYFLGIEVARSKVRISLSQRKYTIDILQDTGYLGSKPVATPMESNLKLIPDEGDFVDDQTPITNLGVVVSFIDHLVIFTLKRSKKQSVVTRSSTEAEYRAMAHTTSIHIANNPVFHERTKHIEVDCHFVRSKVESKDIITPFVPSGSQLANIFTKALPKNAIDSICSKLGVIDIYSPA</sequence>
<dbReference type="Pfam" id="PF07727">
    <property type="entry name" value="RVT_2"/>
    <property type="match status" value="2"/>
</dbReference>
<evidence type="ECO:0000256" key="1">
    <source>
        <dbReference type="SAM" id="MobiDB-lite"/>
    </source>
</evidence>
<dbReference type="EMBL" id="OIVN01000706">
    <property type="protein sequence ID" value="SPC84381.1"/>
    <property type="molecule type" value="Genomic_DNA"/>
</dbReference>
<dbReference type="Pfam" id="PF25597">
    <property type="entry name" value="SH3_retrovirus"/>
    <property type="match status" value="1"/>
</dbReference>
<evidence type="ECO:0008006" key="5">
    <source>
        <dbReference type="Google" id="ProtNLM"/>
    </source>
</evidence>
<dbReference type="InterPro" id="IPR013103">
    <property type="entry name" value="RVT_2"/>
</dbReference>
<dbReference type="AlphaFoldDB" id="A0A2N9FBX8"/>
<reference evidence="4" key="1">
    <citation type="submission" date="2018-02" db="EMBL/GenBank/DDBJ databases">
        <authorList>
            <person name="Cohen D.B."/>
            <person name="Kent A.D."/>
        </authorList>
    </citation>
    <scope>NUCLEOTIDE SEQUENCE</scope>
</reference>
<dbReference type="InterPro" id="IPR043502">
    <property type="entry name" value="DNA/RNA_pol_sf"/>
</dbReference>
<feature type="region of interest" description="Disordered" evidence="1">
    <location>
        <begin position="201"/>
        <end position="255"/>
    </location>
</feature>
<accession>A0A2N9FBX8</accession>
<evidence type="ECO:0000259" key="3">
    <source>
        <dbReference type="Pfam" id="PF25597"/>
    </source>
</evidence>
<dbReference type="PANTHER" id="PTHR11439">
    <property type="entry name" value="GAG-POL-RELATED RETROTRANSPOSON"/>
    <property type="match status" value="1"/>
</dbReference>
<proteinExistence type="predicted"/>
<feature type="compositionally biased region" description="Basic residues" evidence="1">
    <location>
        <begin position="237"/>
        <end position="251"/>
    </location>
</feature>